<comment type="caution">
    <text evidence="1">The sequence shown here is derived from an EMBL/GenBank/DDBJ whole genome shotgun (WGS) entry which is preliminary data.</text>
</comment>
<keyword evidence="2" id="KW-1185">Reference proteome</keyword>
<proteinExistence type="predicted"/>
<organism evidence="1 2">
    <name type="scientific">Stephania japonica</name>
    <dbReference type="NCBI Taxonomy" id="461633"/>
    <lineage>
        <taxon>Eukaryota</taxon>
        <taxon>Viridiplantae</taxon>
        <taxon>Streptophyta</taxon>
        <taxon>Embryophyta</taxon>
        <taxon>Tracheophyta</taxon>
        <taxon>Spermatophyta</taxon>
        <taxon>Magnoliopsida</taxon>
        <taxon>Ranunculales</taxon>
        <taxon>Menispermaceae</taxon>
        <taxon>Menispermoideae</taxon>
        <taxon>Cissampelideae</taxon>
        <taxon>Stephania</taxon>
    </lineage>
</organism>
<sequence length="52" mass="5819">MPCPSRTIGSDTTCWGSIQACAARAQEKRQYCVLDADGSFNNWKTCRDSMEE</sequence>
<accession>A0AAP0PE94</accession>
<evidence type="ECO:0000313" key="2">
    <source>
        <dbReference type="Proteomes" id="UP001417504"/>
    </source>
</evidence>
<protein>
    <submittedName>
        <fullName evidence="1">Uncharacterized protein</fullName>
    </submittedName>
</protein>
<name>A0AAP0PE94_9MAGN</name>
<dbReference type="AlphaFoldDB" id="A0AAP0PE94"/>
<reference evidence="1 2" key="1">
    <citation type="submission" date="2024-01" db="EMBL/GenBank/DDBJ databases">
        <title>Genome assemblies of Stephania.</title>
        <authorList>
            <person name="Yang L."/>
        </authorList>
    </citation>
    <scope>NUCLEOTIDE SEQUENCE [LARGE SCALE GENOMIC DNA]</scope>
    <source>
        <strain evidence="1">QJT</strain>
        <tissue evidence="1">Leaf</tissue>
    </source>
</reference>
<gene>
    <name evidence="1" type="ORF">Sjap_008079</name>
</gene>
<dbReference type="Proteomes" id="UP001417504">
    <property type="component" value="Unassembled WGS sequence"/>
</dbReference>
<dbReference type="EMBL" id="JBBNAE010000003">
    <property type="protein sequence ID" value="KAK9137485.1"/>
    <property type="molecule type" value="Genomic_DNA"/>
</dbReference>
<evidence type="ECO:0000313" key="1">
    <source>
        <dbReference type="EMBL" id="KAK9137485.1"/>
    </source>
</evidence>